<dbReference type="InterPro" id="IPR051531">
    <property type="entry name" value="N-acetyltransferase"/>
</dbReference>
<sequence>MRPATRTFSEVPPSCGPDLSLEPLTVEHAEEMAGVLADPSLYQYIGGSPPTAEHLRTRYEWLVKGSPELSVRWFNWIVRTADGDAAGFVQATVGPGHGGPSAVVAWMVGAPWQGRGIATRASRALVVWLREHGVRRITAHIHPDNAASEGVARAIGLHRTERWDDGEVVWTDAP</sequence>
<dbReference type="InterPro" id="IPR016181">
    <property type="entry name" value="Acyl_CoA_acyltransferase"/>
</dbReference>
<evidence type="ECO:0000259" key="1">
    <source>
        <dbReference type="PROSITE" id="PS51186"/>
    </source>
</evidence>
<dbReference type="GO" id="GO:0016747">
    <property type="term" value="F:acyltransferase activity, transferring groups other than amino-acyl groups"/>
    <property type="evidence" value="ECO:0007669"/>
    <property type="project" value="InterPro"/>
</dbReference>
<reference evidence="2 3" key="1">
    <citation type="submission" date="2018-03" db="EMBL/GenBank/DDBJ databases">
        <title>Genomic Encyclopedia of Archaeal and Bacterial Type Strains, Phase II (KMG-II): from individual species to whole genera.</title>
        <authorList>
            <person name="Goeker M."/>
        </authorList>
    </citation>
    <scope>NUCLEOTIDE SEQUENCE [LARGE SCALE GENOMIC DNA]</scope>
    <source>
        <strain evidence="2 3">DSM 45312</strain>
    </source>
</reference>
<dbReference type="Proteomes" id="UP000240542">
    <property type="component" value="Unassembled WGS sequence"/>
</dbReference>
<dbReference type="PANTHER" id="PTHR43792:SF16">
    <property type="entry name" value="N-ACETYLTRANSFERASE DOMAIN-CONTAINING PROTEIN"/>
    <property type="match status" value="1"/>
</dbReference>
<proteinExistence type="predicted"/>
<gene>
    <name evidence="2" type="ORF">CLV63_10452</name>
</gene>
<dbReference type="RefSeq" id="WP_106582164.1">
    <property type="nucleotide sequence ID" value="NZ_PYGA01000004.1"/>
</dbReference>
<dbReference type="PROSITE" id="PS51186">
    <property type="entry name" value="GNAT"/>
    <property type="match status" value="1"/>
</dbReference>
<dbReference type="CDD" id="cd04301">
    <property type="entry name" value="NAT_SF"/>
    <property type="match status" value="1"/>
</dbReference>
<dbReference type="Gene3D" id="3.40.630.30">
    <property type="match status" value="1"/>
</dbReference>
<evidence type="ECO:0000313" key="2">
    <source>
        <dbReference type="EMBL" id="PSK98828.1"/>
    </source>
</evidence>
<feature type="domain" description="N-acetyltransferase" evidence="1">
    <location>
        <begin position="19"/>
        <end position="174"/>
    </location>
</feature>
<comment type="caution">
    <text evidence="2">The sequence shown here is derived from an EMBL/GenBank/DDBJ whole genome shotgun (WGS) entry which is preliminary data.</text>
</comment>
<keyword evidence="2" id="KW-0808">Transferase</keyword>
<accession>A0A2P8DNN3</accession>
<dbReference type="Pfam" id="PF13302">
    <property type="entry name" value="Acetyltransf_3"/>
    <property type="match status" value="1"/>
</dbReference>
<dbReference type="AlphaFoldDB" id="A0A2P8DNN3"/>
<keyword evidence="3" id="KW-1185">Reference proteome</keyword>
<dbReference type="PANTHER" id="PTHR43792">
    <property type="entry name" value="GNAT FAMILY, PUTATIVE (AFU_ORTHOLOGUE AFUA_3G00765)-RELATED-RELATED"/>
    <property type="match status" value="1"/>
</dbReference>
<name>A0A2P8DNN3_9ACTN</name>
<organism evidence="2 3">
    <name type="scientific">Murinocardiopsis flavida</name>
    <dbReference type="NCBI Taxonomy" id="645275"/>
    <lineage>
        <taxon>Bacteria</taxon>
        <taxon>Bacillati</taxon>
        <taxon>Actinomycetota</taxon>
        <taxon>Actinomycetes</taxon>
        <taxon>Streptosporangiales</taxon>
        <taxon>Nocardiopsidaceae</taxon>
        <taxon>Murinocardiopsis</taxon>
    </lineage>
</organism>
<evidence type="ECO:0000313" key="3">
    <source>
        <dbReference type="Proteomes" id="UP000240542"/>
    </source>
</evidence>
<dbReference type="OrthoDB" id="4403558at2"/>
<dbReference type="SUPFAM" id="SSF55729">
    <property type="entry name" value="Acyl-CoA N-acyltransferases (Nat)"/>
    <property type="match status" value="1"/>
</dbReference>
<protein>
    <submittedName>
        <fullName evidence="2">RimJ/RimL family protein N-acetyltransferase</fullName>
    </submittedName>
</protein>
<dbReference type="EMBL" id="PYGA01000004">
    <property type="protein sequence ID" value="PSK98828.1"/>
    <property type="molecule type" value="Genomic_DNA"/>
</dbReference>
<dbReference type="InterPro" id="IPR000182">
    <property type="entry name" value="GNAT_dom"/>
</dbReference>